<dbReference type="Pfam" id="PF07654">
    <property type="entry name" value="C1-set"/>
    <property type="match status" value="1"/>
</dbReference>
<dbReference type="InterPro" id="IPR050208">
    <property type="entry name" value="MHC_class-I_related"/>
</dbReference>
<feature type="region of interest" description="Disordered" evidence="3">
    <location>
        <begin position="338"/>
        <end position="362"/>
    </location>
</feature>
<protein>
    <recommendedName>
        <fullName evidence="5">Ig-like domain-containing protein</fullName>
    </recommendedName>
</protein>
<keyword evidence="1" id="KW-0325">Glycoprotein</keyword>
<dbReference type="SUPFAM" id="SSF54452">
    <property type="entry name" value="MHC antigen-recognition domain"/>
    <property type="match status" value="1"/>
</dbReference>
<accession>A0A452GKL5</accession>
<organism evidence="6 7">
    <name type="scientific">Gopherus agassizii</name>
    <name type="common">Agassiz's desert tortoise</name>
    <dbReference type="NCBI Taxonomy" id="38772"/>
    <lineage>
        <taxon>Eukaryota</taxon>
        <taxon>Metazoa</taxon>
        <taxon>Chordata</taxon>
        <taxon>Craniata</taxon>
        <taxon>Vertebrata</taxon>
        <taxon>Euteleostomi</taxon>
        <taxon>Archelosauria</taxon>
        <taxon>Testudinata</taxon>
        <taxon>Testudines</taxon>
        <taxon>Cryptodira</taxon>
        <taxon>Durocryptodira</taxon>
        <taxon>Testudinoidea</taxon>
        <taxon>Testudinidae</taxon>
        <taxon>Gopherus</taxon>
    </lineage>
</organism>
<evidence type="ECO:0000256" key="4">
    <source>
        <dbReference type="SAM" id="Phobius"/>
    </source>
</evidence>
<feature type="domain" description="Ig-like" evidence="5">
    <location>
        <begin position="206"/>
        <end position="297"/>
    </location>
</feature>
<keyword evidence="4" id="KW-1133">Transmembrane helix</keyword>
<dbReference type="GO" id="GO:0005615">
    <property type="term" value="C:extracellular space"/>
    <property type="evidence" value="ECO:0007669"/>
    <property type="project" value="TreeGrafter"/>
</dbReference>
<evidence type="ECO:0000259" key="5">
    <source>
        <dbReference type="PROSITE" id="PS50835"/>
    </source>
</evidence>
<dbReference type="PANTHER" id="PTHR16675">
    <property type="entry name" value="MHC CLASS I-RELATED"/>
    <property type="match status" value="1"/>
</dbReference>
<dbReference type="Ensembl" id="ENSGAGT00000002419.1">
    <property type="protein sequence ID" value="ENSGAGP00000002125.1"/>
    <property type="gene ID" value="ENSGAGG00000001714.1"/>
</dbReference>
<dbReference type="PROSITE" id="PS50835">
    <property type="entry name" value="IG_LIKE"/>
    <property type="match status" value="1"/>
</dbReference>
<reference evidence="6" key="3">
    <citation type="submission" date="2025-09" db="UniProtKB">
        <authorList>
            <consortium name="Ensembl"/>
        </authorList>
    </citation>
    <scope>IDENTIFICATION</scope>
</reference>
<keyword evidence="4" id="KW-0472">Membrane</keyword>
<dbReference type="Pfam" id="PF00129">
    <property type="entry name" value="MHC_I"/>
    <property type="match status" value="1"/>
</dbReference>
<feature type="transmembrane region" description="Helical" evidence="4">
    <location>
        <begin position="310"/>
        <end position="330"/>
    </location>
</feature>
<dbReference type="Proteomes" id="UP000291020">
    <property type="component" value="Unassembled WGS sequence"/>
</dbReference>
<dbReference type="GO" id="GO:0006955">
    <property type="term" value="P:immune response"/>
    <property type="evidence" value="ECO:0007669"/>
    <property type="project" value="TreeGrafter"/>
</dbReference>
<dbReference type="InterPro" id="IPR003597">
    <property type="entry name" value="Ig_C1-set"/>
</dbReference>
<proteinExistence type="inferred from homology"/>
<dbReference type="InterPro" id="IPR007110">
    <property type="entry name" value="Ig-like_dom"/>
</dbReference>
<evidence type="ECO:0000256" key="2">
    <source>
        <dbReference type="RuleBase" id="RU004439"/>
    </source>
</evidence>
<dbReference type="PANTHER" id="PTHR16675:SF193">
    <property type="entry name" value="LOC571647 PROTEIN-RELATED"/>
    <property type="match status" value="1"/>
</dbReference>
<evidence type="ECO:0000313" key="6">
    <source>
        <dbReference type="Ensembl" id="ENSGAGP00000002125.1"/>
    </source>
</evidence>
<dbReference type="AlphaFoldDB" id="A0A452GKL5"/>
<dbReference type="InterPro" id="IPR011162">
    <property type="entry name" value="MHC_I/II-like_Ag-recog"/>
</dbReference>
<dbReference type="InterPro" id="IPR013783">
    <property type="entry name" value="Ig-like_fold"/>
</dbReference>
<evidence type="ECO:0000313" key="7">
    <source>
        <dbReference type="Proteomes" id="UP000291020"/>
    </source>
</evidence>
<evidence type="ECO:0000256" key="3">
    <source>
        <dbReference type="SAM" id="MobiDB-lite"/>
    </source>
</evidence>
<dbReference type="InterPro" id="IPR011161">
    <property type="entry name" value="MHC_I-like_Ag-recog"/>
</dbReference>
<dbReference type="PRINTS" id="PR01638">
    <property type="entry name" value="MHCCLASSI"/>
</dbReference>
<dbReference type="GO" id="GO:0009897">
    <property type="term" value="C:external side of plasma membrane"/>
    <property type="evidence" value="ECO:0007669"/>
    <property type="project" value="TreeGrafter"/>
</dbReference>
<reference evidence="7" key="1">
    <citation type="journal article" date="2017" name="PLoS ONE">
        <title>The Agassiz's desert tortoise genome provides a resource for the conservation of a threatened species.</title>
        <authorList>
            <person name="Tollis M."/>
            <person name="DeNardo D.F."/>
            <person name="Cornelius J.A."/>
            <person name="Dolby G.A."/>
            <person name="Edwards T."/>
            <person name="Henen B.T."/>
            <person name="Karl A.E."/>
            <person name="Murphy R.W."/>
            <person name="Kusumi K."/>
        </authorList>
    </citation>
    <scope>NUCLEOTIDE SEQUENCE [LARGE SCALE GENOMIC DNA]</scope>
</reference>
<dbReference type="InterPro" id="IPR037055">
    <property type="entry name" value="MHC_I-like_Ag-recog_sf"/>
</dbReference>
<dbReference type="SMART" id="SM00407">
    <property type="entry name" value="IGc1"/>
    <property type="match status" value="1"/>
</dbReference>
<dbReference type="InterPro" id="IPR001039">
    <property type="entry name" value="MHC_I_a_a1/a2"/>
</dbReference>
<dbReference type="InterPro" id="IPR036179">
    <property type="entry name" value="Ig-like_dom_sf"/>
</dbReference>
<keyword evidence="7" id="KW-1185">Reference proteome</keyword>
<dbReference type="STRING" id="38772.ENSGAGP00000002125"/>
<sequence>MCWRGGCGGPLPALSPSPAGAAPDGPHSLAYHYVGTYDAAGLLEFGAVGLLDGAPIDGYDRAARAKVPAQPWVGEGLGPEYWRQGGASRAAKEDWFRRNVETLKQRSNQTQGRHTLQWALGCEREPGGVVRGWYQFGYDGQDLVVFDRGNRRWLAALSWAETTRRRWDAQPEFGERLHRYLGDTCVEWLGRFLRSRQAWARRAAAPQLQAWSRPTPGRPGWLTLGCQTWGFPTRDIEVSWLRGDAMLPGAEAGAGLPSGDGCYQRQSHLRVPEREAQGVRCRARHGDLEMPLETTWAPRSPSYRGGVSPGTVAGATLGALGGLAGALLLCRRRGKRGGGRSWAENGHNSSPDLTHRLSPQLAGSWDSPGCTWAQRKRRPNSADPVGLVGFSTRMPGFLATQGWTREWSWKGAWPLRTWGPH</sequence>
<dbReference type="Gene3D" id="3.30.500.10">
    <property type="entry name" value="MHC class I-like antigen recognition-like"/>
    <property type="match status" value="1"/>
</dbReference>
<reference evidence="6" key="2">
    <citation type="submission" date="2025-08" db="UniProtKB">
        <authorList>
            <consortium name="Ensembl"/>
        </authorList>
    </citation>
    <scope>IDENTIFICATION</scope>
</reference>
<keyword evidence="4" id="KW-0812">Transmembrane</keyword>
<dbReference type="SUPFAM" id="SSF48726">
    <property type="entry name" value="Immunoglobulin"/>
    <property type="match status" value="1"/>
</dbReference>
<name>A0A452GKL5_9SAUR</name>
<evidence type="ECO:0000256" key="1">
    <source>
        <dbReference type="ARBA" id="ARBA00023180"/>
    </source>
</evidence>
<dbReference type="Gene3D" id="2.60.40.10">
    <property type="entry name" value="Immunoglobulins"/>
    <property type="match status" value="1"/>
</dbReference>
<comment type="similarity">
    <text evidence="2">Belongs to the MHC class I family.</text>
</comment>